<dbReference type="EMBL" id="JANPWB010000011">
    <property type="protein sequence ID" value="KAJ1127001.1"/>
    <property type="molecule type" value="Genomic_DNA"/>
</dbReference>
<protein>
    <submittedName>
        <fullName evidence="1">Uncharacterized protein</fullName>
    </submittedName>
</protein>
<name>A0AAV7PI06_PLEWA</name>
<reference evidence="1" key="1">
    <citation type="journal article" date="2022" name="bioRxiv">
        <title>Sequencing and chromosome-scale assembly of the giantPleurodeles waltlgenome.</title>
        <authorList>
            <person name="Brown T."/>
            <person name="Elewa A."/>
            <person name="Iarovenko S."/>
            <person name="Subramanian E."/>
            <person name="Araus A.J."/>
            <person name="Petzold A."/>
            <person name="Susuki M."/>
            <person name="Suzuki K.-i.T."/>
            <person name="Hayashi T."/>
            <person name="Toyoda A."/>
            <person name="Oliveira C."/>
            <person name="Osipova E."/>
            <person name="Leigh N.D."/>
            <person name="Simon A."/>
            <person name="Yun M.H."/>
        </authorList>
    </citation>
    <scope>NUCLEOTIDE SEQUENCE</scope>
    <source>
        <strain evidence="1">20211129_DDA</strain>
        <tissue evidence="1">Liver</tissue>
    </source>
</reference>
<gene>
    <name evidence="1" type="ORF">NDU88_005407</name>
</gene>
<organism evidence="1 2">
    <name type="scientific">Pleurodeles waltl</name>
    <name type="common">Iberian ribbed newt</name>
    <dbReference type="NCBI Taxonomy" id="8319"/>
    <lineage>
        <taxon>Eukaryota</taxon>
        <taxon>Metazoa</taxon>
        <taxon>Chordata</taxon>
        <taxon>Craniata</taxon>
        <taxon>Vertebrata</taxon>
        <taxon>Euteleostomi</taxon>
        <taxon>Amphibia</taxon>
        <taxon>Batrachia</taxon>
        <taxon>Caudata</taxon>
        <taxon>Salamandroidea</taxon>
        <taxon>Salamandridae</taxon>
        <taxon>Pleurodelinae</taxon>
        <taxon>Pleurodeles</taxon>
    </lineage>
</organism>
<sequence length="90" mass="10277">MAQPNFQSEDFMLRLPCGQKLDAQPYRMDAQQNRNDAAQLPKRRIEVAPGMSQKIRRIAIPDRRNACDFVPLAQEFHASPLGVKMIPTLQ</sequence>
<accession>A0AAV7PI06</accession>
<evidence type="ECO:0000313" key="2">
    <source>
        <dbReference type="Proteomes" id="UP001066276"/>
    </source>
</evidence>
<keyword evidence="2" id="KW-1185">Reference proteome</keyword>
<dbReference type="AlphaFoldDB" id="A0AAV7PI06"/>
<comment type="caution">
    <text evidence="1">The sequence shown here is derived from an EMBL/GenBank/DDBJ whole genome shotgun (WGS) entry which is preliminary data.</text>
</comment>
<proteinExistence type="predicted"/>
<evidence type="ECO:0000313" key="1">
    <source>
        <dbReference type="EMBL" id="KAJ1127001.1"/>
    </source>
</evidence>
<dbReference type="Proteomes" id="UP001066276">
    <property type="component" value="Chromosome 7"/>
</dbReference>